<dbReference type="Pfam" id="PF20431">
    <property type="entry name" value="E_motif"/>
    <property type="match status" value="1"/>
</dbReference>
<evidence type="ECO:0000256" key="2">
    <source>
        <dbReference type="PROSITE-ProRule" id="PRU00708"/>
    </source>
</evidence>
<feature type="repeat" description="PPR" evidence="2">
    <location>
        <begin position="284"/>
        <end position="319"/>
    </location>
</feature>
<dbReference type="InterPro" id="IPR046848">
    <property type="entry name" value="E_motif"/>
</dbReference>
<evidence type="ECO:0000313" key="3">
    <source>
        <dbReference type="EMBL" id="GFS42278.1"/>
    </source>
</evidence>
<sequence>MNSIQTLLRRLIQNPSSIKSKSQAKQFHAQLLKIKSTNSPSSLSSIILSLYTNLNLYHESLTVFNTLHPPPPPLAYKSIIRLYTSNGLFLKSLTAFVEFRASGNALMNMYSKLHSLGINGGSSSVADEVFDKSPESRGFVDHNKLIGNKVDRNGIVLNIGGNSERKGPSVIAGNAQNGMYEEALNMVREMGNANLQPDSFTLSSVLPIFAEYVNVVKGKEIHGSLVDMYAKCGNIKIAKWIFNSMEQHDMVSWTAMIMGCALHGHAHEAISLFEQMEMEGVKPNSVAFIAVLTACSHAKLVDEAWQYFTRMIQVHGIAPSLEHYAAVADLLGRAGKLEEASAGKWKDAAKLRTAMRDKGMRKKPACSWIEVKNNVHAFVAGDKSHPSYFRKMKC</sequence>
<dbReference type="PROSITE" id="PS51375">
    <property type="entry name" value="PPR"/>
    <property type="match status" value="2"/>
</dbReference>
<dbReference type="Pfam" id="PF13041">
    <property type="entry name" value="PPR_2"/>
    <property type="match status" value="1"/>
</dbReference>
<dbReference type="InterPro" id="IPR011990">
    <property type="entry name" value="TPR-like_helical_dom_sf"/>
</dbReference>
<reference evidence="4" key="1">
    <citation type="submission" date="2019-07" db="EMBL/GenBank/DDBJ databases">
        <title>De Novo Assembly of kiwifruit Actinidia rufa.</title>
        <authorList>
            <person name="Sugita-Konishi S."/>
            <person name="Sato K."/>
            <person name="Mori E."/>
            <person name="Abe Y."/>
            <person name="Kisaki G."/>
            <person name="Hamano K."/>
            <person name="Suezawa K."/>
            <person name="Otani M."/>
            <person name="Fukuda T."/>
            <person name="Manabe T."/>
            <person name="Gomi K."/>
            <person name="Tabuchi M."/>
            <person name="Akimitsu K."/>
            <person name="Kataoka I."/>
        </authorList>
    </citation>
    <scope>NUCLEOTIDE SEQUENCE [LARGE SCALE GENOMIC DNA]</scope>
    <source>
        <strain evidence="4">cv. Fuchu</strain>
    </source>
</reference>
<name>A0A7J0DUA1_9ERIC</name>
<keyword evidence="1" id="KW-0677">Repeat</keyword>
<dbReference type="PANTHER" id="PTHR47926:SF518">
    <property type="entry name" value="(WILD MALAYSIAN BANANA) HYPOTHETICAL PROTEIN"/>
    <property type="match status" value="1"/>
</dbReference>
<dbReference type="AlphaFoldDB" id="A0A7J0DUA1"/>
<keyword evidence="4" id="KW-1185">Reference proteome</keyword>
<dbReference type="InterPro" id="IPR002885">
    <property type="entry name" value="PPR_rpt"/>
</dbReference>
<dbReference type="EMBL" id="BJWL01000397">
    <property type="protein sequence ID" value="GFS42278.1"/>
    <property type="molecule type" value="Genomic_DNA"/>
</dbReference>
<proteinExistence type="predicted"/>
<feature type="repeat" description="PPR" evidence="2">
    <location>
        <begin position="249"/>
        <end position="283"/>
    </location>
</feature>
<dbReference type="NCBIfam" id="TIGR00756">
    <property type="entry name" value="PPR"/>
    <property type="match status" value="2"/>
</dbReference>
<dbReference type="Gene3D" id="1.25.40.10">
    <property type="entry name" value="Tetratricopeptide repeat domain"/>
    <property type="match status" value="3"/>
</dbReference>
<protein>
    <submittedName>
        <fullName evidence="3">Tetratricopeptide repeat (TPR)-like superfamily protein</fullName>
    </submittedName>
</protein>
<evidence type="ECO:0000256" key="1">
    <source>
        <dbReference type="ARBA" id="ARBA00022737"/>
    </source>
</evidence>
<evidence type="ECO:0000313" key="4">
    <source>
        <dbReference type="Proteomes" id="UP000585474"/>
    </source>
</evidence>
<comment type="caution">
    <text evidence="3">The sequence shown here is derived from an EMBL/GenBank/DDBJ whole genome shotgun (WGS) entry which is preliminary data.</text>
</comment>
<dbReference type="Pfam" id="PF01535">
    <property type="entry name" value="PPR"/>
    <property type="match status" value="2"/>
</dbReference>
<dbReference type="InterPro" id="IPR046960">
    <property type="entry name" value="PPR_At4g14850-like_plant"/>
</dbReference>
<dbReference type="PANTHER" id="PTHR47926">
    <property type="entry name" value="PENTATRICOPEPTIDE REPEAT-CONTAINING PROTEIN"/>
    <property type="match status" value="1"/>
</dbReference>
<dbReference type="GO" id="GO:0009451">
    <property type="term" value="P:RNA modification"/>
    <property type="evidence" value="ECO:0007669"/>
    <property type="project" value="InterPro"/>
</dbReference>
<dbReference type="GO" id="GO:0099402">
    <property type="term" value="P:plant organ development"/>
    <property type="evidence" value="ECO:0007669"/>
    <property type="project" value="UniProtKB-ARBA"/>
</dbReference>
<accession>A0A7J0DUA1</accession>
<organism evidence="3 4">
    <name type="scientific">Actinidia rufa</name>
    <dbReference type="NCBI Taxonomy" id="165716"/>
    <lineage>
        <taxon>Eukaryota</taxon>
        <taxon>Viridiplantae</taxon>
        <taxon>Streptophyta</taxon>
        <taxon>Embryophyta</taxon>
        <taxon>Tracheophyta</taxon>
        <taxon>Spermatophyta</taxon>
        <taxon>Magnoliopsida</taxon>
        <taxon>eudicotyledons</taxon>
        <taxon>Gunneridae</taxon>
        <taxon>Pentapetalae</taxon>
        <taxon>asterids</taxon>
        <taxon>Ericales</taxon>
        <taxon>Actinidiaceae</taxon>
        <taxon>Actinidia</taxon>
    </lineage>
</organism>
<dbReference type="GO" id="GO:0003723">
    <property type="term" value="F:RNA binding"/>
    <property type="evidence" value="ECO:0007669"/>
    <property type="project" value="InterPro"/>
</dbReference>
<dbReference type="OrthoDB" id="185373at2759"/>
<dbReference type="Proteomes" id="UP000585474">
    <property type="component" value="Unassembled WGS sequence"/>
</dbReference>
<gene>
    <name evidence="3" type="ORF">Acr_00g0078980</name>
</gene>
<dbReference type="FunFam" id="1.25.40.10:FF:000158">
    <property type="entry name" value="pentatricopeptide repeat-containing protein At2g33680"/>
    <property type="match status" value="1"/>
</dbReference>